<dbReference type="EMBL" id="JACTVJ010000005">
    <property type="protein sequence ID" value="MBC9712877.1"/>
    <property type="molecule type" value="Genomic_DNA"/>
</dbReference>
<keyword evidence="2" id="KW-1185">Reference proteome</keyword>
<protein>
    <submittedName>
        <fullName evidence="1">Uncharacterized protein</fullName>
    </submittedName>
</protein>
<dbReference type="Proteomes" id="UP000642284">
    <property type="component" value="Unassembled WGS sequence"/>
</dbReference>
<sequence>MRSTESWPDEEWLVLDALDGTVLGRAGTGTVGSASVTCAPAHGPHMGLSVGEGDEDSPALWSSWDGRRLTFERIDGVLIQDISPSGRRILCTDPGQWALYLHESSDGREAARLDAADSVPPVPGHDMARWGYEGACPYEYGAVVCTEEDAGTPRHWLVNPRTMSLRGQIAYPVPAHGGPRPAGPGPWWTFGESGARVHFWSLAEEYRAGPSQMASSSTSS</sequence>
<accession>A0ABR7SD47</accession>
<proteinExistence type="predicted"/>
<dbReference type="RefSeq" id="WP_187813359.1">
    <property type="nucleotide sequence ID" value="NZ_JACTVJ010000005.1"/>
</dbReference>
<evidence type="ECO:0000313" key="1">
    <source>
        <dbReference type="EMBL" id="MBC9712877.1"/>
    </source>
</evidence>
<reference evidence="1 2" key="1">
    <citation type="submission" date="2020-08" db="EMBL/GenBank/DDBJ databases">
        <title>Genemic of Streptomyces polyaspartic.</title>
        <authorList>
            <person name="Liu W."/>
        </authorList>
    </citation>
    <scope>NUCLEOTIDE SEQUENCE [LARGE SCALE GENOMIC DNA]</scope>
    <source>
        <strain evidence="1 2">TRM66268-LWL</strain>
    </source>
</reference>
<evidence type="ECO:0000313" key="2">
    <source>
        <dbReference type="Proteomes" id="UP000642284"/>
    </source>
</evidence>
<comment type="caution">
    <text evidence="1">The sequence shown here is derived from an EMBL/GenBank/DDBJ whole genome shotgun (WGS) entry which is preliminary data.</text>
</comment>
<gene>
    <name evidence="1" type="ORF">H9Y04_09865</name>
</gene>
<organism evidence="1 2">
    <name type="scientific">Streptomyces polyasparticus</name>
    <dbReference type="NCBI Taxonomy" id="2767826"/>
    <lineage>
        <taxon>Bacteria</taxon>
        <taxon>Bacillati</taxon>
        <taxon>Actinomycetota</taxon>
        <taxon>Actinomycetes</taxon>
        <taxon>Kitasatosporales</taxon>
        <taxon>Streptomycetaceae</taxon>
        <taxon>Streptomyces</taxon>
    </lineage>
</organism>
<name>A0ABR7SD47_9ACTN</name>